<name>A0A210Q5W8_MIZYE</name>
<dbReference type="Proteomes" id="UP000242188">
    <property type="component" value="Unassembled WGS sequence"/>
</dbReference>
<dbReference type="EMBL" id="NEDP02004925">
    <property type="protein sequence ID" value="OWF44105.1"/>
    <property type="molecule type" value="Genomic_DNA"/>
</dbReference>
<organism evidence="1 2">
    <name type="scientific">Mizuhopecten yessoensis</name>
    <name type="common">Japanese scallop</name>
    <name type="synonym">Patinopecten yessoensis</name>
    <dbReference type="NCBI Taxonomy" id="6573"/>
    <lineage>
        <taxon>Eukaryota</taxon>
        <taxon>Metazoa</taxon>
        <taxon>Spiralia</taxon>
        <taxon>Lophotrochozoa</taxon>
        <taxon>Mollusca</taxon>
        <taxon>Bivalvia</taxon>
        <taxon>Autobranchia</taxon>
        <taxon>Pteriomorphia</taxon>
        <taxon>Pectinida</taxon>
        <taxon>Pectinoidea</taxon>
        <taxon>Pectinidae</taxon>
        <taxon>Mizuhopecten</taxon>
    </lineage>
</organism>
<proteinExistence type="predicted"/>
<evidence type="ECO:0000313" key="2">
    <source>
        <dbReference type="Proteomes" id="UP000242188"/>
    </source>
</evidence>
<comment type="caution">
    <text evidence="1">The sequence shown here is derived from an EMBL/GenBank/DDBJ whole genome shotgun (WGS) entry which is preliminary data.</text>
</comment>
<evidence type="ECO:0000313" key="1">
    <source>
        <dbReference type="EMBL" id="OWF44105.1"/>
    </source>
</evidence>
<reference evidence="1 2" key="1">
    <citation type="journal article" date="2017" name="Nat. Ecol. Evol.">
        <title>Scallop genome provides insights into evolution of bilaterian karyotype and development.</title>
        <authorList>
            <person name="Wang S."/>
            <person name="Zhang J."/>
            <person name="Jiao W."/>
            <person name="Li J."/>
            <person name="Xun X."/>
            <person name="Sun Y."/>
            <person name="Guo X."/>
            <person name="Huan P."/>
            <person name="Dong B."/>
            <person name="Zhang L."/>
            <person name="Hu X."/>
            <person name="Sun X."/>
            <person name="Wang J."/>
            <person name="Zhao C."/>
            <person name="Wang Y."/>
            <person name="Wang D."/>
            <person name="Huang X."/>
            <person name="Wang R."/>
            <person name="Lv J."/>
            <person name="Li Y."/>
            <person name="Zhang Z."/>
            <person name="Liu B."/>
            <person name="Lu W."/>
            <person name="Hui Y."/>
            <person name="Liang J."/>
            <person name="Zhou Z."/>
            <person name="Hou R."/>
            <person name="Li X."/>
            <person name="Liu Y."/>
            <person name="Li H."/>
            <person name="Ning X."/>
            <person name="Lin Y."/>
            <person name="Zhao L."/>
            <person name="Xing Q."/>
            <person name="Dou J."/>
            <person name="Li Y."/>
            <person name="Mao J."/>
            <person name="Guo H."/>
            <person name="Dou H."/>
            <person name="Li T."/>
            <person name="Mu C."/>
            <person name="Jiang W."/>
            <person name="Fu Q."/>
            <person name="Fu X."/>
            <person name="Miao Y."/>
            <person name="Liu J."/>
            <person name="Yu Q."/>
            <person name="Li R."/>
            <person name="Liao H."/>
            <person name="Li X."/>
            <person name="Kong Y."/>
            <person name="Jiang Z."/>
            <person name="Chourrout D."/>
            <person name="Li R."/>
            <person name="Bao Z."/>
        </authorList>
    </citation>
    <scope>NUCLEOTIDE SEQUENCE [LARGE SCALE GENOMIC DNA]</scope>
    <source>
        <strain evidence="1 2">PY_sf001</strain>
    </source>
</reference>
<dbReference type="AlphaFoldDB" id="A0A210Q5W8"/>
<keyword evidence="2" id="KW-1185">Reference proteome</keyword>
<gene>
    <name evidence="1" type="ORF">KP79_PYT21083</name>
</gene>
<protein>
    <submittedName>
        <fullName evidence="1">Uncharacterized protein</fullName>
    </submittedName>
</protein>
<sequence>MEVDFYGEIATFLQSDPTKRQWPKRVLNAEAVTKNVPPRLMRQCHVHTYRQHALQRLISSSTTLEKAHLVQIIFLPTAPGQPTVESPYHSLPISSQ</sequence>
<accession>A0A210Q5W8</accession>